<sequence length="152" mass="17160">MVNPLDIEKYRHKCSEELNGETGAVEERDERTGTVEEREGKTEEVVERRDETGYVGNRASFPVAFIYQVDESGYHSYEDITLCPNGDVDFPPSPHTKSTIEMAFRSIVRRCHHYHRSQAIGSIFSSTSSDSGAVKQTNKSDPTQVEQGQKFP</sequence>
<feature type="compositionally biased region" description="Basic and acidic residues" evidence="1">
    <location>
        <begin position="25"/>
        <end position="49"/>
    </location>
</feature>
<evidence type="ECO:0000313" key="2">
    <source>
        <dbReference type="EMBL" id="KAK2950238.1"/>
    </source>
</evidence>
<protein>
    <submittedName>
        <fullName evidence="2">Uncharacterized protein</fullName>
    </submittedName>
</protein>
<evidence type="ECO:0000256" key="1">
    <source>
        <dbReference type="SAM" id="MobiDB-lite"/>
    </source>
</evidence>
<feature type="region of interest" description="Disordered" evidence="1">
    <location>
        <begin position="125"/>
        <end position="152"/>
    </location>
</feature>
<gene>
    <name evidence="2" type="ORF">BLNAU_14822</name>
</gene>
<reference evidence="2 3" key="1">
    <citation type="journal article" date="2022" name="bioRxiv">
        <title>Genomics of Preaxostyla Flagellates Illuminates Evolutionary Transitions and the Path Towards Mitochondrial Loss.</title>
        <authorList>
            <person name="Novak L.V.F."/>
            <person name="Treitli S.C."/>
            <person name="Pyrih J."/>
            <person name="Halakuc P."/>
            <person name="Pipaliya S.V."/>
            <person name="Vacek V."/>
            <person name="Brzon O."/>
            <person name="Soukal P."/>
            <person name="Eme L."/>
            <person name="Dacks J.B."/>
            <person name="Karnkowska A."/>
            <person name="Elias M."/>
            <person name="Hampl V."/>
        </authorList>
    </citation>
    <scope>NUCLEOTIDE SEQUENCE [LARGE SCALE GENOMIC DNA]</scope>
    <source>
        <strain evidence="2">NAU3</strain>
        <tissue evidence="2">Gut</tissue>
    </source>
</reference>
<proteinExistence type="predicted"/>
<comment type="caution">
    <text evidence="2">The sequence shown here is derived from an EMBL/GenBank/DDBJ whole genome shotgun (WGS) entry which is preliminary data.</text>
</comment>
<accession>A0ABQ9XFZ7</accession>
<feature type="region of interest" description="Disordered" evidence="1">
    <location>
        <begin position="18"/>
        <end position="49"/>
    </location>
</feature>
<evidence type="ECO:0000313" key="3">
    <source>
        <dbReference type="Proteomes" id="UP001281761"/>
    </source>
</evidence>
<keyword evidence="3" id="KW-1185">Reference proteome</keyword>
<organism evidence="2 3">
    <name type="scientific">Blattamonas nauphoetae</name>
    <dbReference type="NCBI Taxonomy" id="2049346"/>
    <lineage>
        <taxon>Eukaryota</taxon>
        <taxon>Metamonada</taxon>
        <taxon>Preaxostyla</taxon>
        <taxon>Oxymonadida</taxon>
        <taxon>Blattamonas</taxon>
    </lineage>
</organism>
<feature type="compositionally biased region" description="Polar residues" evidence="1">
    <location>
        <begin position="134"/>
        <end position="152"/>
    </location>
</feature>
<dbReference type="Proteomes" id="UP001281761">
    <property type="component" value="Unassembled WGS sequence"/>
</dbReference>
<dbReference type="EMBL" id="JARBJD010000140">
    <property type="protein sequence ID" value="KAK2950238.1"/>
    <property type="molecule type" value="Genomic_DNA"/>
</dbReference>
<name>A0ABQ9XFZ7_9EUKA</name>